<dbReference type="EMBL" id="BAABLK010000089">
    <property type="protein sequence ID" value="GAA5228769.1"/>
    <property type="molecule type" value="Genomic_DNA"/>
</dbReference>
<sequence>MSKLTTGRRLSWIRVLIVAVVLGALLVGGLYFWNIKKDTARAADSGEWYGSYVDATSTPFYPFADEVGKNERVVLAFVVADPKNPCSISWGGYYTPETANETFDLDRKVARVHERGGEIVISAGGLNNDELATACTDEEKIVAGYEGLLERYDSTTLDLDVEGNDLEDAVASKRRASAVAALQEKASAAGKPLEVWVTLPVDTRGLTESGLGEVDRLLDGGVGLAGVNLMTMNFGETRKADQSMAGAAEQAARSTHQQLIELYRKHGQEVGERTMWAKIGLTPMIGQNDLLGEVFTLKDAAELKGFATANGIGRISIWSANRDMDCGPNAADIERVSNNCSGTPQESREFARLLSTDMAEVSATKKPVVSPEPAPMETAIVDDPAKSPYPVWNSQAAYPKAERIVWRGNVYEAKWWTQAEAPDLPASDAGSAPWSLIGPVLPGDKPEPVATVPAGLYPAWSAKNVYEKGDLILFEKQLFEAKWWNQAQSPEAAIQGAGDSAWMRLSNSQVNDIVSKNKKASS</sequence>
<feature type="transmembrane region" description="Helical" evidence="2">
    <location>
        <begin position="12"/>
        <end position="33"/>
    </location>
</feature>
<evidence type="ECO:0000256" key="2">
    <source>
        <dbReference type="SAM" id="Phobius"/>
    </source>
</evidence>
<keyword evidence="2" id="KW-0472">Membrane</keyword>
<dbReference type="SUPFAM" id="SSF51445">
    <property type="entry name" value="(Trans)glycosidases"/>
    <property type="match status" value="1"/>
</dbReference>
<feature type="domain" description="Chitin-binding type-3" evidence="3">
    <location>
        <begin position="457"/>
        <end position="505"/>
    </location>
</feature>
<reference evidence="5" key="1">
    <citation type="journal article" date="2019" name="Int. J. Syst. Evol. Microbiol.">
        <title>The Global Catalogue of Microorganisms (GCM) 10K type strain sequencing project: providing services to taxonomists for standard genome sequencing and annotation.</title>
        <authorList>
            <consortium name="The Broad Institute Genomics Platform"/>
            <consortium name="The Broad Institute Genome Sequencing Center for Infectious Disease"/>
            <person name="Wu L."/>
            <person name="Ma J."/>
        </authorList>
    </citation>
    <scope>NUCLEOTIDE SEQUENCE [LARGE SCALE GENOMIC DNA]</scope>
    <source>
        <strain evidence="5">JCM 18952</strain>
    </source>
</reference>
<evidence type="ECO:0000313" key="4">
    <source>
        <dbReference type="EMBL" id="GAA5228769.1"/>
    </source>
</evidence>
<dbReference type="InterPro" id="IPR052750">
    <property type="entry name" value="GH18_Chitinase"/>
</dbReference>
<dbReference type="SMART" id="SM00495">
    <property type="entry name" value="ChtBD3"/>
    <property type="match status" value="2"/>
</dbReference>
<dbReference type="InterPro" id="IPR003610">
    <property type="entry name" value="CBM5/12"/>
</dbReference>
<keyword evidence="5" id="KW-1185">Reference proteome</keyword>
<feature type="domain" description="Chitin-binding type-3" evidence="3">
    <location>
        <begin position="389"/>
        <end position="437"/>
    </location>
</feature>
<dbReference type="CDD" id="cd06543">
    <property type="entry name" value="GH18_PF-ChiA-like"/>
    <property type="match status" value="1"/>
</dbReference>
<comment type="caution">
    <text evidence="4">The sequence shown here is derived from an EMBL/GenBank/DDBJ whole genome shotgun (WGS) entry which is preliminary data.</text>
</comment>
<keyword evidence="1 4" id="KW-0378">Hydrolase</keyword>
<dbReference type="InterPro" id="IPR017853">
    <property type="entry name" value="GH"/>
</dbReference>
<dbReference type="Proteomes" id="UP001501257">
    <property type="component" value="Unassembled WGS sequence"/>
</dbReference>
<dbReference type="PANTHER" id="PTHR42976">
    <property type="entry name" value="BIFUNCTIONAL CHITINASE/LYSOZYME-RELATED"/>
    <property type="match status" value="1"/>
</dbReference>
<dbReference type="PANTHER" id="PTHR42976:SF1">
    <property type="entry name" value="GH18 DOMAIN-CONTAINING PROTEIN-RELATED"/>
    <property type="match status" value="1"/>
</dbReference>
<evidence type="ECO:0000259" key="3">
    <source>
        <dbReference type="SMART" id="SM00495"/>
    </source>
</evidence>
<keyword evidence="2" id="KW-0812">Transmembrane</keyword>
<protein>
    <submittedName>
        <fullName evidence="4">Glycosyl hydrolase family 18 protein</fullName>
    </submittedName>
</protein>
<organism evidence="4 5">
    <name type="scientific">Paeniglutamicibacter antarcticus</name>
    <dbReference type="NCBI Taxonomy" id="494023"/>
    <lineage>
        <taxon>Bacteria</taxon>
        <taxon>Bacillati</taxon>
        <taxon>Actinomycetota</taxon>
        <taxon>Actinomycetes</taxon>
        <taxon>Micrococcales</taxon>
        <taxon>Micrococcaceae</taxon>
        <taxon>Paeniglutamicibacter</taxon>
    </lineage>
</organism>
<dbReference type="Gene3D" id="2.10.10.20">
    <property type="entry name" value="Carbohydrate-binding module superfamily 5/12"/>
    <property type="match status" value="2"/>
</dbReference>
<evidence type="ECO:0000313" key="5">
    <source>
        <dbReference type="Proteomes" id="UP001501257"/>
    </source>
</evidence>
<accession>A0ABP9TPT3</accession>
<gene>
    <name evidence="4" type="ORF">GCM10025778_33080</name>
</gene>
<name>A0ABP9TPT3_9MICC</name>
<proteinExistence type="predicted"/>
<keyword evidence="2" id="KW-1133">Transmembrane helix</keyword>
<dbReference type="GO" id="GO:0016787">
    <property type="term" value="F:hydrolase activity"/>
    <property type="evidence" value="ECO:0007669"/>
    <property type="project" value="UniProtKB-KW"/>
</dbReference>
<dbReference type="RefSeq" id="WP_210100210.1">
    <property type="nucleotide sequence ID" value="NZ_BAABLK010000089.1"/>
</dbReference>
<dbReference type="SUPFAM" id="SSF51055">
    <property type="entry name" value="Carbohydrate binding domain"/>
    <property type="match status" value="2"/>
</dbReference>
<dbReference type="CDD" id="cd12215">
    <property type="entry name" value="ChiC_BD"/>
    <property type="match status" value="2"/>
</dbReference>
<dbReference type="Gene3D" id="3.20.20.80">
    <property type="entry name" value="Glycosidases"/>
    <property type="match status" value="1"/>
</dbReference>
<dbReference type="InterPro" id="IPR036573">
    <property type="entry name" value="CBM_sf_5/12"/>
</dbReference>
<evidence type="ECO:0000256" key="1">
    <source>
        <dbReference type="ARBA" id="ARBA00022801"/>
    </source>
</evidence>